<dbReference type="GeneID" id="68100341"/>
<evidence type="ECO:0000256" key="2">
    <source>
        <dbReference type="ARBA" id="ARBA00022741"/>
    </source>
</evidence>
<dbReference type="PROSITE" id="PS51419">
    <property type="entry name" value="RAB"/>
    <property type="match status" value="1"/>
</dbReference>
<dbReference type="EMBL" id="PYSW02000031">
    <property type="protein sequence ID" value="KAG2378739.1"/>
    <property type="molecule type" value="Genomic_DNA"/>
</dbReference>
<dbReference type="GO" id="GO:0007264">
    <property type="term" value="P:small GTPase-mediated signal transduction"/>
    <property type="evidence" value="ECO:0007669"/>
    <property type="project" value="InterPro"/>
</dbReference>
<dbReference type="Proteomes" id="UP000816034">
    <property type="component" value="Unassembled WGS sequence"/>
</dbReference>
<evidence type="ECO:0008006" key="7">
    <source>
        <dbReference type="Google" id="ProtNLM"/>
    </source>
</evidence>
<gene>
    <name evidence="5" type="ORF">C9374_007887</name>
</gene>
<dbReference type="SMART" id="SM00173">
    <property type="entry name" value="RAS"/>
    <property type="match status" value="1"/>
</dbReference>
<dbReference type="NCBIfam" id="TIGR00231">
    <property type="entry name" value="small_GTP"/>
    <property type="match status" value="1"/>
</dbReference>
<dbReference type="InterPro" id="IPR003578">
    <property type="entry name" value="Small_GTPase_Rho"/>
</dbReference>
<keyword evidence="3" id="KW-0342">GTP-binding</keyword>
<dbReference type="PROSITE" id="PS51421">
    <property type="entry name" value="RAS"/>
    <property type="match status" value="1"/>
</dbReference>
<dbReference type="AlphaFoldDB" id="A0AA88GJN3"/>
<keyword evidence="2" id="KW-0547">Nucleotide-binding</keyword>
<accession>A0AA88GJN3</accession>
<dbReference type="PRINTS" id="PR00449">
    <property type="entry name" value="RASTRNSFRMNG"/>
</dbReference>
<feature type="compositionally biased region" description="Basic and acidic residues" evidence="4">
    <location>
        <begin position="204"/>
        <end position="213"/>
    </location>
</feature>
<dbReference type="InterPro" id="IPR005225">
    <property type="entry name" value="Small_GTP-bd"/>
</dbReference>
<dbReference type="PROSITE" id="PS51420">
    <property type="entry name" value="RHO"/>
    <property type="match status" value="1"/>
</dbReference>
<reference evidence="5 6" key="1">
    <citation type="journal article" date="2018" name="BMC Genomics">
        <title>The genome of Naegleria lovaniensis, the basis for a comparative approach to unravel pathogenicity factors of the human pathogenic amoeba N. fowleri.</title>
        <authorList>
            <person name="Liechti N."/>
            <person name="Schurch N."/>
            <person name="Bruggmann R."/>
            <person name="Wittwer M."/>
        </authorList>
    </citation>
    <scope>NUCLEOTIDE SEQUENCE [LARGE SCALE GENOMIC DNA]</scope>
    <source>
        <strain evidence="5 6">ATCC 30569</strain>
    </source>
</reference>
<dbReference type="RefSeq" id="XP_044546001.1">
    <property type="nucleotide sequence ID" value="XM_044697901.1"/>
</dbReference>
<dbReference type="InterPro" id="IPR001806">
    <property type="entry name" value="Small_GTPase"/>
</dbReference>
<dbReference type="SMART" id="SM00174">
    <property type="entry name" value="RHO"/>
    <property type="match status" value="1"/>
</dbReference>
<dbReference type="SMART" id="SM00175">
    <property type="entry name" value="RAB"/>
    <property type="match status" value="1"/>
</dbReference>
<feature type="compositionally biased region" description="Polar residues" evidence="4">
    <location>
        <begin position="193"/>
        <end position="202"/>
    </location>
</feature>
<dbReference type="CDD" id="cd00157">
    <property type="entry name" value="Rho"/>
    <property type="match status" value="1"/>
</dbReference>
<comment type="caution">
    <text evidence="5">The sequence shown here is derived from an EMBL/GenBank/DDBJ whole genome shotgun (WGS) entry which is preliminary data.</text>
</comment>
<evidence type="ECO:0000313" key="5">
    <source>
        <dbReference type="EMBL" id="KAG2378739.1"/>
    </source>
</evidence>
<dbReference type="InterPro" id="IPR027417">
    <property type="entry name" value="P-loop_NTPase"/>
</dbReference>
<evidence type="ECO:0000256" key="1">
    <source>
        <dbReference type="ARBA" id="ARBA00010142"/>
    </source>
</evidence>
<dbReference type="PANTHER" id="PTHR24072">
    <property type="entry name" value="RHO FAMILY GTPASE"/>
    <property type="match status" value="1"/>
</dbReference>
<dbReference type="Pfam" id="PF00071">
    <property type="entry name" value="Ras"/>
    <property type="match status" value="1"/>
</dbReference>
<dbReference type="SUPFAM" id="SSF52540">
    <property type="entry name" value="P-loop containing nucleoside triphosphate hydrolases"/>
    <property type="match status" value="1"/>
</dbReference>
<sequence>MSNDKKRFKVVFVGDCAVGKTCLLISFTENEFDEDHVPTVIDNRIQTVKYKDEDVILNLWDTAGQEDFDNLRLLSYPETDIFIVCFSVVCPDSLKNIKQLWMKEISEHGKAFSQTVPCILVGTKTDLRTDERTLHDLKEIGQEPVSFEKAQQFAQENGFYFYRECSALTREGIEEVIQSAIEAKIEVTNSVNGTNSEKVTNTPRRKEEGKSSSDEAIAATEENNTVNSSSTLSPKDETSAATPRNLTEEPKNMKTLNDTSSSDSATQQQANLILYPWLILASLMKCKCEIL</sequence>
<dbReference type="GO" id="GO:0003924">
    <property type="term" value="F:GTPase activity"/>
    <property type="evidence" value="ECO:0007669"/>
    <property type="project" value="InterPro"/>
</dbReference>
<protein>
    <recommendedName>
        <fullName evidence="7">Rho family small GTPase</fullName>
    </recommendedName>
</protein>
<evidence type="ECO:0000313" key="6">
    <source>
        <dbReference type="Proteomes" id="UP000816034"/>
    </source>
</evidence>
<evidence type="ECO:0000256" key="3">
    <source>
        <dbReference type="ARBA" id="ARBA00023134"/>
    </source>
</evidence>
<feature type="compositionally biased region" description="Polar residues" evidence="4">
    <location>
        <begin position="221"/>
        <end position="245"/>
    </location>
</feature>
<dbReference type="FunFam" id="3.40.50.300:FF:001179">
    <property type="entry name" value="Rho family GTPase"/>
    <property type="match status" value="1"/>
</dbReference>
<proteinExistence type="inferred from homology"/>
<dbReference type="GO" id="GO:0005525">
    <property type="term" value="F:GTP binding"/>
    <property type="evidence" value="ECO:0007669"/>
    <property type="project" value="UniProtKB-KW"/>
</dbReference>
<evidence type="ECO:0000256" key="4">
    <source>
        <dbReference type="SAM" id="MobiDB-lite"/>
    </source>
</evidence>
<name>A0AA88GJN3_NAELO</name>
<keyword evidence="6" id="KW-1185">Reference proteome</keyword>
<organism evidence="5 6">
    <name type="scientific">Naegleria lovaniensis</name>
    <name type="common">Amoeba</name>
    <dbReference type="NCBI Taxonomy" id="51637"/>
    <lineage>
        <taxon>Eukaryota</taxon>
        <taxon>Discoba</taxon>
        <taxon>Heterolobosea</taxon>
        <taxon>Tetramitia</taxon>
        <taxon>Eutetramitia</taxon>
        <taxon>Vahlkampfiidae</taxon>
        <taxon>Naegleria</taxon>
    </lineage>
</organism>
<feature type="region of interest" description="Disordered" evidence="4">
    <location>
        <begin position="193"/>
        <end position="264"/>
    </location>
</feature>
<comment type="similarity">
    <text evidence="1">Belongs to the small GTPase superfamily. Rho family.</text>
</comment>
<dbReference type="Gene3D" id="3.40.50.300">
    <property type="entry name" value="P-loop containing nucleotide triphosphate hydrolases"/>
    <property type="match status" value="1"/>
</dbReference>